<dbReference type="Proteomes" id="UP000078550">
    <property type="component" value="Unassembled WGS sequence"/>
</dbReference>
<evidence type="ECO:0000313" key="3">
    <source>
        <dbReference type="EMBL" id="SBT37063.1"/>
    </source>
</evidence>
<evidence type="ECO:0000256" key="1">
    <source>
        <dbReference type="SAM" id="Phobius"/>
    </source>
</evidence>
<accession>A0A1A8YY13</accession>
<dbReference type="EMBL" id="FLRD01000098">
    <property type="protein sequence ID" value="SBT36605.1"/>
    <property type="molecule type" value="Genomic_DNA"/>
</dbReference>
<evidence type="ECO:0000313" key="2">
    <source>
        <dbReference type="EMBL" id="SBT36605.1"/>
    </source>
</evidence>
<keyword evidence="1" id="KW-1133">Transmembrane helix</keyword>
<keyword evidence="1" id="KW-0812">Transmembrane</keyword>
<proteinExistence type="predicted"/>
<evidence type="ECO:0000313" key="5">
    <source>
        <dbReference type="Proteomes" id="UP000078555"/>
    </source>
</evidence>
<sequence>MGQYNIRNEQRAYYHIRATLFRETYKYLLILFLKLAAISVLLSPYGELRVCDEQPYAQCLTVYVERRNRLNGENSNK</sequence>
<dbReference type="Proteomes" id="UP000078555">
    <property type="component" value="Unassembled WGS sequence"/>
</dbReference>
<reference evidence="2" key="2">
    <citation type="submission" date="2016-05" db="EMBL/GenBank/DDBJ databases">
        <authorList>
            <person name="Lavstsen T."/>
            <person name="Jespersen J.S."/>
        </authorList>
    </citation>
    <scope>NUCLEOTIDE SEQUENCE [LARGE SCALE GENOMIC DNA]</scope>
</reference>
<keyword evidence="5" id="KW-1185">Reference proteome</keyword>
<organism evidence="2 5">
    <name type="scientific">Plasmodium ovale wallikeri</name>
    <dbReference type="NCBI Taxonomy" id="864142"/>
    <lineage>
        <taxon>Eukaryota</taxon>
        <taxon>Sar</taxon>
        <taxon>Alveolata</taxon>
        <taxon>Apicomplexa</taxon>
        <taxon>Aconoidasida</taxon>
        <taxon>Haemosporida</taxon>
        <taxon>Plasmodiidae</taxon>
        <taxon>Plasmodium</taxon>
        <taxon>Plasmodium (Plasmodium)</taxon>
    </lineage>
</organism>
<gene>
    <name evidence="2" type="ORF">POVWA1_033360</name>
    <name evidence="3" type="ORF">POVWA2_032980</name>
</gene>
<evidence type="ECO:0000313" key="4">
    <source>
        <dbReference type="Proteomes" id="UP000078550"/>
    </source>
</evidence>
<protein>
    <submittedName>
        <fullName evidence="2">Uncharacterized protein</fullName>
    </submittedName>
</protein>
<reference evidence="4 5" key="1">
    <citation type="submission" date="2016-05" db="EMBL/GenBank/DDBJ databases">
        <authorList>
            <person name="Naeem Raeece"/>
        </authorList>
    </citation>
    <scope>NUCLEOTIDE SEQUENCE [LARGE SCALE GENOMIC DNA]</scope>
</reference>
<dbReference type="AlphaFoldDB" id="A0A1A8YY13"/>
<keyword evidence="1" id="KW-0472">Membrane</keyword>
<feature type="transmembrane region" description="Helical" evidence="1">
    <location>
        <begin position="27"/>
        <end position="46"/>
    </location>
</feature>
<dbReference type="EMBL" id="FLRE01000127">
    <property type="protein sequence ID" value="SBT37063.1"/>
    <property type="molecule type" value="Genomic_DNA"/>
</dbReference>
<name>A0A1A8YY13_PLAOA</name>